<feature type="domain" description="Glycosyltransferase 2-like" evidence="4">
    <location>
        <begin position="7"/>
        <end position="108"/>
    </location>
</feature>
<organism evidence="5 6">
    <name type="scientific">Selenomonas ruminantium</name>
    <dbReference type="NCBI Taxonomy" id="971"/>
    <lineage>
        <taxon>Bacteria</taxon>
        <taxon>Bacillati</taxon>
        <taxon>Bacillota</taxon>
        <taxon>Negativicutes</taxon>
        <taxon>Selenomonadales</taxon>
        <taxon>Selenomonadaceae</taxon>
        <taxon>Selenomonas</taxon>
    </lineage>
</organism>
<reference evidence="5 6" key="1">
    <citation type="submission" date="2016-10" db="EMBL/GenBank/DDBJ databases">
        <authorList>
            <person name="de Groot N.N."/>
        </authorList>
    </citation>
    <scope>NUCLEOTIDE SEQUENCE [LARGE SCALE GENOMIC DNA]</scope>
    <source>
        <strain evidence="5 6">L14</strain>
    </source>
</reference>
<evidence type="ECO:0000313" key="5">
    <source>
        <dbReference type="EMBL" id="SFB05181.1"/>
    </source>
</evidence>
<dbReference type="SUPFAM" id="SSF53448">
    <property type="entry name" value="Nucleotide-diphospho-sugar transferases"/>
    <property type="match status" value="1"/>
</dbReference>
<dbReference type="InterPro" id="IPR029044">
    <property type="entry name" value="Nucleotide-diphossugar_trans"/>
</dbReference>
<evidence type="ECO:0000313" key="6">
    <source>
        <dbReference type="Proteomes" id="UP000183843"/>
    </source>
</evidence>
<dbReference type="AlphaFoldDB" id="A0A1I0XW09"/>
<comment type="similarity">
    <text evidence="1">Belongs to the glycosyltransferase 2 family.</text>
</comment>
<evidence type="ECO:0000256" key="1">
    <source>
        <dbReference type="ARBA" id="ARBA00006739"/>
    </source>
</evidence>
<dbReference type="CDD" id="cd06433">
    <property type="entry name" value="GT_2_WfgS_like"/>
    <property type="match status" value="1"/>
</dbReference>
<proteinExistence type="inferred from homology"/>
<dbReference type="Gene3D" id="3.90.550.10">
    <property type="entry name" value="Spore Coat Polysaccharide Biosynthesis Protein SpsA, Chain A"/>
    <property type="match status" value="1"/>
</dbReference>
<dbReference type="RefSeq" id="WP_074816031.1">
    <property type="nucleotide sequence ID" value="NZ_FOJX01000008.1"/>
</dbReference>
<sequence>MYNPKFSIITVVYNSVETVEQTIMSVLTQSYDNVEYIVIDGGSTDGTVDIIKKYSDKLSYWVTEPDNGMYDALVKGFKHVTGDICAYINADDFYQQGAFETVKEIFADMSVKWLTGINTHYNMRGQIVGASVPYKYRQKFIRGGVYGKKLPFIQQESTFWRTELLKYVDMGKLRNYKLAGDFYLWNCFCEHADLYIISCILSGFRLRNGQLSSELNGYYKEMDEICKYHLGVLDTIKVFIDKLCWKIPYKLNGDIIRWDKESNSWTNANKEKKYGV</sequence>
<protein>
    <submittedName>
        <fullName evidence="5">Glycosyl transferase family 2</fullName>
    </submittedName>
</protein>
<dbReference type="Pfam" id="PF00535">
    <property type="entry name" value="Glycos_transf_2"/>
    <property type="match status" value="1"/>
</dbReference>
<dbReference type="PANTHER" id="PTHR43630:SF1">
    <property type="entry name" value="POLY-BETA-1,6-N-ACETYL-D-GLUCOSAMINE SYNTHASE"/>
    <property type="match status" value="1"/>
</dbReference>
<dbReference type="Proteomes" id="UP000183843">
    <property type="component" value="Unassembled WGS sequence"/>
</dbReference>
<dbReference type="EMBL" id="FOJX01000008">
    <property type="protein sequence ID" value="SFB05181.1"/>
    <property type="molecule type" value="Genomic_DNA"/>
</dbReference>
<name>A0A1I0XW09_SELRU</name>
<keyword evidence="2" id="KW-0328">Glycosyltransferase</keyword>
<keyword evidence="3 5" id="KW-0808">Transferase</keyword>
<evidence type="ECO:0000256" key="2">
    <source>
        <dbReference type="ARBA" id="ARBA00022676"/>
    </source>
</evidence>
<gene>
    <name evidence="5" type="ORF">SAMN05216587_10810</name>
</gene>
<dbReference type="InterPro" id="IPR001173">
    <property type="entry name" value="Glyco_trans_2-like"/>
</dbReference>
<dbReference type="GO" id="GO:0016757">
    <property type="term" value="F:glycosyltransferase activity"/>
    <property type="evidence" value="ECO:0007669"/>
    <property type="project" value="UniProtKB-KW"/>
</dbReference>
<evidence type="ECO:0000256" key="3">
    <source>
        <dbReference type="ARBA" id="ARBA00022679"/>
    </source>
</evidence>
<dbReference type="PANTHER" id="PTHR43630">
    <property type="entry name" value="POLY-BETA-1,6-N-ACETYL-D-GLUCOSAMINE SYNTHASE"/>
    <property type="match status" value="1"/>
</dbReference>
<evidence type="ECO:0000259" key="4">
    <source>
        <dbReference type="Pfam" id="PF00535"/>
    </source>
</evidence>
<accession>A0A1I0XW09</accession>